<dbReference type="Proteomes" id="UP000011958">
    <property type="component" value="Unassembled WGS sequence"/>
</dbReference>
<dbReference type="NCBIfam" id="TIGR00365">
    <property type="entry name" value="Grx4 family monothiol glutaredoxin"/>
    <property type="match status" value="1"/>
</dbReference>
<keyword evidence="2" id="KW-0479">Metal-binding</keyword>
<dbReference type="SUPFAM" id="SSF52833">
    <property type="entry name" value="Thioredoxin-like"/>
    <property type="match status" value="2"/>
</dbReference>
<dbReference type="GO" id="GO:0051537">
    <property type="term" value="F:2 iron, 2 sulfur cluster binding"/>
    <property type="evidence" value="ECO:0007669"/>
    <property type="project" value="EnsemblFungi"/>
</dbReference>
<proteinExistence type="inferred from homology"/>
<gene>
    <name evidence="7" type="ORF">PNEG_00132</name>
</gene>
<dbReference type="VEuPathDB" id="FungiDB:PNEG_00132"/>
<dbReference type="InterPro" id="IPR033658">
    <property type="entry name" value="GRX_PICOT-like"/>
</dbReference>
<dbReference type="InterPro" id="IPR002109">
    <property type="entry name" value="Glutaredoxin"/>
</dbReference>
<dbReference type="Pfam" id="PF00462">
    <property type="entry name" value="Glutaredoxin"/>
    <property type="match status" value="1"/>
</dbReference>
<dbReference type="EMBL" id="AFWA02000005">
    <property type="protein sequence ID" value="EMR11697.1"/>
    <property type="molecule type" value="Genomic_DNA"/>
</dbReference>
<evidence type="ECO:0000256" key="1">
    <source>
        <dbReference type="ARBA" id="ARBA00009630"/>
    </source>
</evidence>
<feature type="domain" description="Thioredoxin" evidence="6">
    <location>
        <begin position="1"/>
        <end position="112"/>
    </location>
</feature>
<dbReference type="FunFam" id="3.40.30.10:FF:000092">
    <property type="entry name" value="Monothiol glutaredoxin"/>
    <property type="match status" value="1"/>
</dbReference>
<protein>
    <submittedName>
        <fullName evidence="7">Grx4 family monothiol glutaredoxin</fullName>
    </submittedName>
</protein>
<evidence type="ECO:0000256" key="2">
    <source>
        <dbReference type="ARBA" id="ARBA00022723"/>
    </source>
</evidence>
<accession>M7NWN3</accession>
<dbReference type="FunFam" id="3.40.30.10:FF:000012">
    <property type="entry name" value="Monothiol glutaredoxin"/>
    <property type="match status" value="1"/>
</dbReference>
<dbReference type="PANTHER" id="PTHR10293">
    <property type="entry name" value="GLUTAREDOXIN FAMILY MEMBER"/>
    <property type="match status" value="1"/>
</dbReference>
<evidence type="ECO:0000259" key="6">
    <source>
        <dbReference type="PROSITE" id="PS51352"/>
    </source>
</evidence>
<dbReference type="PROSITE" id="PS51354">
    <property type="entry name" value="GLUTAREDOXIN_2"/>
    <property type="match status" value="1"/>
</dbReference>
<dbReference type="GO" id="GO:0015038">
    <property type="term" value="F:glutathione disulfide oxidoreductase activity"/>
    <property type="evidence" value="ECO:0007669"/>
    <property type="project" value="EnsemblFungi"/>
</dbReference>
<dbReference type="GO" id="GO:0046872">
    <property type="term" value="F:metal ion binding"/>
    <property type="evidence" value="ECO:0007669"/>
    <property type="project" value="UniProtKB-KW"/>
</dbReference>
<name>M7NWN3_PNEMU</name>
<dbReference type="InterPro" id="IPR036249">
    <property type="entry name" value="Thioredoxin-like_sf"/>
</dbReference>
<dbReference type="STRING" id="1069680.M7NWN3"/>
<dbReference type="PROSITE" id="PS51352">
    <property type="entry name" value="THIOREDOXIN_2"/>
    <property type="match status" value="1"/>
</dbReference>
<comment type="similarity">
    <text evidence="1">Belongs to the glutaredoxin family. Monothiol subfamily.</text>
</comment>
<sequence>MIDPSKTINEIESAEEYEKFISLYGDQILVLNFYADWANPCKYMNNVFKELSIKFSNMKFANVKAEELEEISESFGVTVVPFFVVLQSGKVLAKLSGANPSELTEMITRFSTQLFLPLEKQGLTVSTQEVEEQNLNLSTTYEKDRNIDLTSRLKKLIEAEPIMLFMKGTPTNPQCGFSRQIVDILNQHHIRYGFFNILTDEKIRAGLKEFSDWPTYPQLYIRGNFCGGLDIVREMFNTGEIQQLLQQTDILST</sequence>
<evidence type="ECO:0000256" key="3">
    <source>
        <dbReference type="ARBA" id="ARBA00023004"/>
    </source>
</evidence>
<dbReference type="GO" id="GO:0006879">
    <property type="term" value="P:intracellular iron ion homeostasis"/>
    <property type="evidence" value="ECO:0007669"/>
    <property type="project" value="EnsemblFungi"/>
</dbReference>
<dbReference type="GeneID" id="19893830"/>
<evidence type="ECO:0000256" key="4">
    <source>
        <dbReference type="ARBA" id="ARBA00023014"/>
    </source>
</evidence>
<comment type="function">
    <text evidence="5">Monothiol glutaredoxin involved in the biogenesis of iron-sulfur clusters. Binds one iron-sulfur cluster per dimer. The iron-sulfur cluster is bound between subunits, and is complexed by a bound glutathione and a cysteine residue from each subunit.</text>
</comment>
<dbReference type="InterPro" id="IPR004480">
    <property type="entry name" value="Monothiol_GRX-rel"/>
</dbReference>
<dbReference type="CDD" id="cd02984">
    <property type="entry name" value="TRX_PICOT"/>
    <property type="match status" value="1"/>
</dbReference>
<evidence type="ECO:0000313" key="7">
    <source>
        <dbReference type="EMBL" id="EMR11697.1"/>
    </source>
</evidence>
<dbReference type="CDD" id="cd03028">
    <property type="entry name" value="GRX_PICOT_like"/>
    <property type="match status" value="1"/>
</dbReference>
<dbReference type="GO" id="GO:0005829">
    <property type="term" value="C:cytosol"/>
    <property type="evidence" value="ECO:0007669"/>
    <property type="project" value="EnsemblFungi"/>
</dbReference>
<evidence type="ECO:0000256" key="5">
    <source>
        <dbReference type="ARBA" id="ARBA00055846"/>
    </source>
</evidence>
<keyword evidence="3" id="KW-0408">Iron</keyword>
<dbReference type="Gene3D" id="3.40.30.10">
    <property type="entry name" value="Glutaredoxin"/>
    <property type="match status" value="2"/>
</dbReference>
<dbReference type="eggNOG" id="KOG0911">
    <property type="taxonomic scope" value="Eukaryota"/>
</dbReference>
<dbReference type="InterPro" id="IPR013766">
    <property type="entry name" value="Thioredoxin_domain"/>
</dbReference>
<reference evidence="8" key="1">
    <citation type="journal article" date="2016" name="Nat. Commun.">
        <title>Genome analysis of three Pneumocystis species reveals adaptation mechanisms to life exclusively in mammalian hosts.</title>
        <authorList>
            <person name="Ma L."/>
            <person name="Chen Z."/>
            <person name="Huang D.W."/>
            <person name="Kutty G."/>
            <person name="Ishihara M."/>
            <person name="Wang H."/>
            <person name="Abouelleil A."/>
            <person name="Bishop L."/>
            <person name="Davey E."/>
            <person name="Deng R."/>
            <person name="Deng X."/>
            <person name="Fan L."/>
            <person name="Fantoni G."/>
            <person name="Fitzgerald M."/>
            <person name="Gogineni E."/>
            <person name="Goldberg J.M."/>
            <person name="Handley G."/>
            <person name="Hu X."/>
            <person name="Huber C."/>
            <person name="Jiao X."/>
            <person name="Jones K."/>
            <person name="Levin J.Z."/>
            <person name="Liu Y."/>
            <person name="Macdonald P."/>
            <person name="Melnikov A."/>
            <person name="Raley C."/>
            <person name="Sassi M."/>
            <person name="Sherman B.T."/>
            <person name="Song X."/>
            <person name="Sykes S."/>
            <person name="Tran B."/>
            <person name="Walsh L."/>
            <person name="Xia Y."/>
            <person name="Yang J."/>
            <person name="Young S."/>
            <person name="Zeng Q."/>
            <person name="Zheng X."/>
            <person name="Stephens R."/>
            <person name="Nusbaum C."/>
            <person name="Birren B.W."/>
            <person name="Azadi P."/>
            <person name="Lempicki R.A."/>
            <person name="Cuomo C.A."/>
            <person name="Kovacs J.A."/>
        </authorList>
    </citation>
    <scope>NUCLEOTIDE SEQUENCE [LARGE SCALE GENOMIC DNA]</scope>
    <source>
        <strain evidence="8">B123</strain>
    </source>
</reference>
<organism evidence="7 8">
    <name type="scientific">Pneumocystis murina (strain B123)</name>
    <name type="common">Mouse pneumocystis pneumonia agent</name>
    <name type="synonym">Pneumocystis carinii f. sp. muris</name>
    <dbReference type="NCBI Taxonomy" id="1069680"/>
    <lineage>
        <taxon>Eukaryota</taxon>
        <taxon>Fungi</taxon>
        <taxon>Dikarya</taxon>
        <taxon>Ascomycota</taxon>
        <taxon>Taphrinomycotina</taxon>
        <taxon>Pneumocystomycetes</taxon>
        <taxon>Pneumocystaceae</taxon>
        <taxon>Pneumocystis</taxon>
    </lineage>
</organism>
<comment type="caution">
    <text evidence="7">The sequence shown here is derived from an EMBL/GenBank/DDBJ whole genome shotgun (WGS) entry which is preliminary data.</text>
</comment>
<dbReference type="PANTHER" id="PTHR10293:SF73">
    <property type="entry name" value="GLUTAREDOXIN-3"/>
    <property type="match status" value="1"/>
</dbReference>
<dbReference type="OMA" id="WAEPCKT"/>
<dbReference type="GO" id="GO:0005634">
    <property type="term" value="C:nucleus"/>
    <property type="evidence" value="ECO:0007669"/>
    <property type="project" value="EnsemblFungi"/>
</dbReference>
<dbReference type="RefSeq" id="XP_007871992.1">
    <property type="nucleotide sequence ID" value="XM_007873801.1"/>
</dbReference>
<keyword evidence="4" id="KW-0411">Iron-sulfur</keyword>
<dbReference type="Pfam" id="PF00085">
    <property type="entry name" value="Thioredoxin"/>
    <property type="match status" value="1"/>
</dbReference>
<evidence type="ECO:0000313" key="8">
    <source>
        <dbReference type="Proteomes" id="UP000011958"/>
    </source>
</evidence>
<keyword evidence="8" id="KW-1185">Reference proteome</keyword>
<dbReference type="OrthoDB" id="415696at2759"/>
<dbReference type="AlphaFoldDB" id="M7NWN3"/>